<proteinExistence type="predicted"/>
<protein>
    <recommendedName>
        <fullName evidence="4">Carbohydrate kinase PfkB domain-containing protein</fullName>
    </recommendedName>
</protein>
<reference evidence="5 6" key="1">
    <citation type="journal article" date="2016" name="Nat. Commun.">
        <title>Thousands of microbial genomes shed light on interconnected biogeochemical processes in an aquifer system.</title>
        <authorList>
            <person name="Anantharaman K."/>
            <person name="Brown C.T."/>
            <person name="Hug L.A."/>
            <person name="Sharon I."/>
            <person name="Castelle C.J."/>
            <person name="Probst A.J."/>
            <person name="Thomas B.C."/>
            <person name="Singh A."/>
            <person name="Wilkins M.J."/>
            <person name="Karaoz U."/>
            <person name="Brodie E.L."/>
            <person name="Williams K.H."/>
            <person name="Hubbard S.S."/>
            <person name="Banfield J.F."/>
        </authorList>
    </citation>
    <scope>NUCLEOTIDE SEQUENCE [LARGE SCALE GENOMIC DNA]</scope>
</reference>
<dbReference type="AlphaFoldDB" id="A0A1G2BKY3"/>
<accession>A0A1G2BKY3</accession>
<dbReference type="Gene3D" id="3.40.1190.20">
    <property type="match status" value="1"/>
</dbReference>
<feature type="compositionally biased region" description="Low complexity" evidence="3">
    <location>
        <begin position="218"/>
        <end position="233"/>
    </location>
</feature>
<dbReference type="PANTHER" id="PTHR10584">
    <property type="entry name" value="SUGAR KINASE"/>
    <property type="match status" value="1"/>
</dbReference>
<dbReference type="STRING" id="1798550.A2927_02630"/>
<dbReference type="GO" id="GO:0016301">
    <property type="term" value="F:kinase activity"/>
    <property type="evidence" value="ECO:0007669"/>
    <property type="project" value="UniProtKB-KW"/>
</dbReference>
<evidence type="ECO:0000313" key="6">
    <source>
        <dbReference type="Proteomes" id="UP000178849"/>
    </source>
</evidence>
<sequence>MKFDVITIGGITEDIMFHAKDLKIIRNPNKIGSDELFAFPAGEKILSDEKVLYTMGGGGANAAVGLSKLGLKAALVGAIGTDPSALKIRSELKKKNVNLSLVQAISHYWTGLSFVITAGRRSDHVIFTHRAANEQLRLSYPKLRRLKGRWHYLTSLSGPFWQENLDVVFKVAKKKRIKVAWNPGSAQLKKGARFLKPYLKETEVLILNREEAMELVKSAGSPRSRSSPRWRAGAAGGAAGKKTSNIEKLLTILESLGPRIVSISDGPRGAYVYDGLRPIFEKALPFPAVNTTGAGDAFGSSLIGGLIIYQGDLKRALKLAMIRSNYVVRKIGAQVGLLTLKEAEEAMEIRGQGTGSSN</sequence>
<evidence type="ECO:0000256" key="3">
    <source>
        <dbReference type="SAM" id="MobiDB-lite"/>
    </source>
</evidence>
<evidence type="ECO:0000313" key="5">
    <source>
        <dbReference type="EMBL" id="OGY88867.1"/>
    </source>
</evidence>
<keyword evidence="2" id="KW-0418">Kinase</keyword>
<name>A0A1G2BKY3_9BACT</name>
<dbReference type="Pfam" id="PF00294">
    <property type="entry name" value="PfkB"/>
    <property type="match status" value="1"/>
</dbReference>
<evidence type="ECO:0000256" key="1">
    <source>
        <dbReference type="ARBA" id="ARBA00022679"/>
    </source>
</evidence>
<evidence type="ECO:0000259" key="4">
    <source>
        <dbReference type="Pfam" id="PF00294"/>
    </source>
</evidence>
<feature type="domain" description="Carbohydrate kinase PfkB" evidence="4">
    <location>
        <begin position="42"/>
        <end position="336"/>
    </location>
</feature>
<organism evidence="5 6">
    <name type="scientific">Candidatus Komeilibacteria bacterium RIFCSPLOWO2_01_FULL_45_10</name>
    <dbReference type="NCBI Taxonomy" id="1798550"/>
    <lineage>
        <taxon>Bacteria</taxon>
        <taxon>Candidatus Komeiliibacteriota</taxon>
    </lineage>
</organism>
<dbReference type="EMBL" id="MHKL01000036">
    <property type="protein sequence ID" value="OGY88867.1"/>
    <property type="molecule type" value="Genomic_DNA"/>
</dbReference>
<comment type="caution">
    <text evidence="5">The sequence shown here is derived from an EMBL/GenBank/DDBJ whole genome shotgun (WGS) entry which is preliminary data.</text>
</comment>
<dbReference type="InterPro" id="IPR011611">
    <property type="entry name" value="PfkB_dom"/>
</dbReference>
<dbReference type="SUPFAM" id="SSF53613">
    <property type="entry name" value="Ribokinase-like"/>
    <property type="match status" value="1"/>
</dbReference>
<dbReference type="Proteomes" id="UP000178849">
    <property type="component" value="Unassembled WGS sequence"/>
</dbReference>
<evidence type="ECO:0000256" key="2">
    <source>
        <dbReference type="ARBA" id="ARBA00022777"/>
    </source>
</evidence>
<keyword evidence="1" id="KW-0808">Transferase</keyword>
<dbReference type="InterPro" id="IPR029056">
    <property type="entry name" value="Ribokinase-like"/>
</dbReference>
<feature type="region of interest" description="Disordered" evidence="3">
    <location>
        <begin position="218"/>
        <end position="239"/>
    </location>
</feature>
<gene>
    <name evidence="5" type="ORF">A2927_02630</name>
</gene>
<dbReference type="PANTHER" id="PTHR10584:SF166">
    <property type="entry name" value="RIBOKINASE"/>
    <property type="match status" value="1"/>
</dbReference>